<keyword evidence="3" id="KW-0804">Transcription</keyword>
<accession>A0AAW3TE47</accession>
<dbReference type="RefSeq" id="WP_182516926.1">
    <property type="nucleotide sequence ID" value="NZ_JACGXP010000006.1"/>
</dbReference>
<dbReference type="EMBL" id="JACGXP010000006">
    <property type="protein sequence ID" value="MBA8991983.1"/>
    <property type="molecule type" value="Genomic_DNA"/>
</dbReference>
<dbReference type="AlphaFoldDB" id="A0AAW3TE47"/>
<dbReference type="InterPro" id="IPR035418">
    <property type="entry name" value="AraC-bd_2"/>
</dbReference>
<dbReference type="PANTHER" id="PTHR46796">
    <property type="entry name" value="HTH-TYPE TRANSCRIPTIONAL ACTIVATOR RHAS-RELATED"/>
    <property type="match status" value="1"/>
</dbReference>
<dbReference type="GO" id="GO:0043565">
    <property type="term" value="F:sequence-specific DNA binding"/>
    <property type="evidence" value="ECO:0007669"/>
    <property type="project" value="InterPro"/>
</dbReference>
<dbReference type="InterPro" id="IPR009057">
    <property type="entry name" value="Homeodomain-like_sf"/>
</dbReference>
<sequence length="329" mass="36866">MVDPLTDDFVADAPATPTPVRFEVAGHRPSDAVRELCEISGGDRWVARPTADGFEYRYTALGDAEVTIRRSQLRGALHGVVRAGGDYVVTWMSAGTAEVERLGERYTVATEVPALVPPDDEFSFRTADYDQRLVHFDRAFVRRVAARRGLADERPLRFDDRHVPDVETARRWQAALTALARSLRVGGPESPAWRAAKSAAAEVFLDMFPPQLDDLPEVLGKPRNARLRAAVEYIHDHAAEPVTVADLSAASGLSVRSLQESFRRVFDVTPLTYLRHVRLDRVRAELLDADLRPGTVGDVARRWGFTHLGRFSAFYVERFGEYPKQTLRR</sequence>
<dbReference type="GO" id="GO:0003700">
    <property type="term" value="F:DNA-binding transcription factor activity"/>
    <property type="evidence" value="ECO:0007669"/>
    <property type="project" value="InterPro"/>
</dbReference>
<dbReference type="PROSITE" id="PS01124">
    <property type="entry name" value="HTH_ARAC_FAMILY_2"/>
    <property type="match status" value="1"/>
</dbReference>
<dbReference type="SUPFAM" id="SSF46689">
    <property type="entry name" value="Homeodomain-like"/>
    <property type="match status" value="1"/>
</dbReference>
<evidence type="ECO:0000256" key="3">
    <source>
        <dbReference type="ARBA" id="ARBA00023163"/>
    </source>
</evidence>
<evidence type="ECO:0000313" key="6">
    <source>
        <dbReference type="Proteomes" id="UP000590225"/>
    </source>
</evidence>
<keyword evidence="1" id="KW-0805">Transcription regulation</keyword>
<organism evidence="5 6">
    <name type="scientific">Curtobacterium pusillum</name>
    <dbReference type="NCBI Taxonomy" id="69373"/>
    <lineage>
        <taxon>Bacteria</taxon>
        <taxon>Bacillati</taxon>
        <taxon>Actinomycetota</taxon>
        <taxon>Actinomycetes</taxon>
        <taxon>Micrococcales</taxon>
        <taxon>Microbacteriaceae</taxon>
        <taxon>Curtobacterium</taxon>
    </lineage>
</organism>
<evidence type="ECO:0000256" key="2">
    <source>
        <dbReference type="ARBA" id="ARBA00023125"/>
    </source>
</evidence>
<comment type="caution">
    <text evidence="5">The sequence shown here is derived from an EMBL/GenBank/DDBJ whole genome shotgun (WGS) entry which is preliminary data.</text>
</comment>
<feature type="domain" description="HTH araC/xylS-type" evidence="4">
    <location>
        <begin position="228"/>
        <end position="329"/>
    </location>
</feature>
<evidence type="ECO:0000259" key="4">
    <source>
        <dbReference type="PROSITE" id="PS01124"/>
    </source>
</evidence>
<dbReference type="Gene3D" id="1.10.10.60">
    <property type="entry name" value="Homeodomain-like"/>
    <property type="match status" value="1"/>
</dbReference>
<evidence type="ECO:0000256" key="1">
    <source>
        <dbReference type="ARBA" id="ARBA00023015"/>
    </source>
</evidence>
<keyword evidence="2 5" id="KW-0238">DNA-binding</keyword>
<name>A0AAW3TE47_9MICO</name>
<dbReference type="Pfam" id="PF12833">
    <property type="entry name" value="HTH_18"/>
    <property type="match status" value="1"/>
</dbReference>
<dbReference type="PANTHER" id="PTHR46796:SF12">
    <property type="entry name" value="HTH-TYPE DNA-BINDING TRANSCRIPTIONAL ACTIVATOR EUTR"/>
    <property type="match status" value="1"/>
</dbReference>
<dbReference type="Proteomes" id="UP000590225">
    <property type="component" value="Unassembled WGS sequence"/>
</dbReference>
<protein>
    <submittedName>
        <fullName evidence="5">AraC-like DNA-binding protein</fullName>
    </submittedName>
</protein>
<dbReference type="InterPro" id="IPR018060">
    <property type="entry name" value="HTH_AraC"/>
</dbReference>
<gene>
    <name evidence="5" type="ORF">FHW23_003270</name>
</gene>
<reference evidence="5 6" key="1">
    <citation type="submission" date="2020-07" db="EMBL/GenBank/DDBJ databases">
        <title>Above-ground endophytic microbial communities from plants in different locations in the United States.</title>
        <authorList>
            <person name="Frank C."/>
        </authorList>
    </citation>
    <scope>NUCLEOTIDE SEQUENCE [LARGE SCALE GENOMIC DNA]</scope>
    <source>
        <strain evidence="5 6">WPL5_2</strain>
    </source>
</reference>
<dbReference type="Pfam" id="PF14525">
    <property type="entry name" value="AraC_binding_2"/>
    <property type="match status" value="1"/>
</dbReference>
<proteinExistence type="predicted"/>
<evidence type="ECO:0000313" key="5">
    <source>
        <dbReference type="EMBL" id="MBA8991983.1"/>
    </source>
</evidence>
<dbReference type="InterPro" id="IPR050204">
    <property type="entry name" value="AraC_XylS_family_regulators"/>
</dbReference>
<dbReference type="SMART" id="SM00342">
    <property type="entry name" value="HTH_ARAC"/>
    <property type="match status" value="1"/>
</dbReference>